<evidence type="ECO:0000256" key="4">
    <source>
        <dbReference type="ARBA" id="ARBA00023125"/>
    </source>
</evidence>
<dbReference type="Gene3D" id="2.160.20.80">
    <property type="entry name" value="E3 ubiquitin-protein ligase SopA"/>
    <property type="match status" value="1"/>
</dbReference>
<dbReference type="Pfam" id="PF05485">
    <property type="entry name" value="THAP"/>
    <property type="match status" value="1"/>
</dbReference>
<protein>
    <recommendedName>
        <fullName evidence="6">THAP-type domain-containing protein</fullName>
    </recommendedName>
</protein>
<organism evidence="7 8">
    <name type="scientific">Stylophora pistillata</name>
    <name type="common">Smooth cauliflower coral</name>
    <dbReference type="NCBI Taxonomy" id="50429"/>
    <lineage>
        <taxon>Eukaryota</taxon>
        <taxon>Metazoa</taxon>
        <taxon>Cnidaria</taxon>
        <taxon>Anthozoa</taxon>
        <taxon>Hexacorallia</taxon>
        <taxon>Scleractinia</taxon>
        <taxon>Astrocoeniina</taxon>
        <taxon>Pocilloporidae</taxon>
        <taxon>Stylophora</taxon>
    </lineage>
</organism>
<evidence type="ECO:0000313" key="7">
    <source>
        <dbReference type="EMBL" id="PFX27779.1"/>
    </source>
</evidence>
<dbReference type="GO" id="GO:0003677">
    <property type="term" value="F:DNA binding"/>
    <property type="evidence" value="ECO:0007669"/>
    <property type="project" value="UniProtKB-UniRule"/>
</dbReference>
<dbReference type="OrthoDB" id="5977345at2759"/>
<evidence type="ECO:0000256" key="3">
    <source>
        <dbReference type="ARBA" id="ARBA00022833"/>
    </source>
</evidence>
<name>A0A2B4SFA0_STYPI</name>
<dbReference type="EMBL" id="LSMT01000096">
    <property type="protein sequence ID" value="PFX27779.1"/>
    <property type="molecule type" value="Genomic_DNA"/>
</dbReference>
<keyword evidence="2 5" id="KW-0863">Zinc-finger</keyword>
<sequence>MPGDNCAVFGCGSCRRTKGIGIWKLPFPRNDEYKKWRLEWLNEIKKTREVDSDFQKQIDGDRVYTCEKHFAPEDIEIFQTAKMTKKKPMFGALPVRNMPKRSHETDKTTRRPPKVVVTVEETTSCSRYYKNFRDLCKRVKSLKTLTGHMVCGGLDWTGLDWTGLDWTGLDWTGLDWTGLDWTGLDWTGRDWTGLDWTGLD</sequence>
<dbReference type="SUPFAM" id="SSF57716">
    <property type="entry name" value="Glucocorticoid receptor-like (DNA-binding domain)"/>
    <property type="match status" value="1"/>
</dbReference>
<keyword evidence="4 5" id="KW-0238">DNA-binding</keyword>
<proteinExistence type="predicted"/>
<dbReference type="STRING" id="50429.A0A2B4SFA0"/>
<dbReference type="Proteomes" id="UP000225706">
    <property type="component" value="Unassembled WGS sequence"/>
</dbReference>
<dbReference type="AlphaFoldDB" id="A0A2B4SFA0"/>
<reference evidence="8" key="1">
    <citation type="journal article" date="2017" name="bioRxiv">
        <title>Comparative analysis of the genomes of Stylophora pistillata and Acropora digitifera provides evidence for extensive differences between species of corals.</title>
        <authorList>
            <person name="Voolstra C.R."/>
            <person name="Li Y."/>
            <person name="Liew Y.J."/>
            <person name="Baumgarten S."/>
            <person name="Zoccola D."/>
            <person name="Flot J.-F."/>
            <person name="Tambutte S."/>
            <person name="Allemand D."/>
            <person name="Aranda M."/>
        </authorList>
    </citation>
    <scope>NUCLEOTIDE SEQUENCE [LARGE SCALE GENOMIC DNA]</scope>
</reference>
<accession>A0A2B4SFA0</accession>
<evidence type="ECO:0000256" key="2">
    <source>
        <dbReference type="ARBA" id="ARBA00022771"/>
    </source>
</evidence>
<dbReference type="SUPFAM" id="SSF141571">
    <property type="entry name" value="Pentapeptide repeat-like"/>
    <property type="match status" value="1"/>
</dbReference>
<evidence type="ECO:0000313" key="8">
    <source>
        <dbReference type="Proteomes" id="UP000225706"/>
    </source>
</evidence>
<evidence type="ECO:0000256" key="1">
    <source>
        <dbReference type="ARBA" id="ARBA00022723"/>
    </source>
</evidence>
<dbReference type="GO" id="GO:0008270">
    <property type="term" value="F:zinc ion binding"/>
    <property type="evidence" value="ECO:0007669"/>
    <property type="project" value="UniProtKB-KW"/>
</dbReference>
<dbReference type="InterPro" id="IPR006612">
    <property type="entry name" value="THAP_Znf"/>
</dbReference>
<feature type="domain" description="THAP-type" evidence="6">
    <location>
        <begin position="1"/>
        <end position="97"/>
    </location>
</feature>
<keyword evidence="1" id="KW-0479">Metal-binding</keyword>
<comment type="caution">
    <text evidence="7">The sequence shown here is derived from an EMBL/GenBank/DDBJ whole genome shotgun (WGS) entry which is preliminary data.</text>
</comment>
<evidence type="ECO:0000259" key="6">
    <source>
        <dbReference type="PROSITE" id="PS50950"/>
    </source>
</evidence>
<gene>
    <name evidence="7" type="ORF">AWC38_SpisGene7529</name>
</gene>
<keyword evidence="3" id="KW-0862">Zinc</keyword>
<dbReference type="PROSITE" id="PS50950">
    <property type="entry name" value="ZF_THAP"/>
    <property type="match status" value="1"/>
</dbReference>
<evidence type="ECO:0000256" key="5">
    <source>
        <dbReference type="PROSITE-ProRule" id="PRU00309"/>
    </source>
</evidence>
<keyword evidence="8" id="KW-1185">Reference proteome</keyword>